<keyword evidence="8" id="KW-0479">Metal-binding</keyword>
<keyword evidence="9 18" id="KW-0378">Hydrolase</keyword>
<dbReference type="eggNOG" id="COG0308">
    <property type="taxonomic scope" value="Bacteria"/>
</dbReference>
<dbReference type="GO" id="GO:0008237">
    <property type="term" value="F:metallopeptidase activity"/>
    <property type="evidence" value="ECO:0007669"/>
    <property type="project" value="UniProtKB-KW"/>
</dbReference>
<evidence type="ECO:0000256" key="2">
    <source>
        <dbReference type="ARBA" id="ARBA00001947"/>
    </source>
</evidence>
<dbReference type="Pfam" id="PF11940">
    <property type="entry name" value="DUF3458"/>
    <property type="match status" value="1"/>
</dbReference>
<dbReference type="Gene3D" id="1.25.50.10">
    <property type="entry name" value="Peptidase M1, alanyl aminopeptidase, C-terminal domain"/>
    <property type="match status" value="1"/>
</dbReference>
<dbReference type="MEROPS" id="M01.005"/>
<protein>
    <recommendedName>
        <fullName evidence="5">Aminopeptidase N</fullName>
        <ecNumber evidence="4">3.4.11.2</ecNumber>
    </recommendedName>
    <alternativeName>
        <fullName evidence="12">Alpha-aminoacylpeptide hydrolase</fullName>
    </alternativeName>
</protein>
<dbReference type="Proteomes" id="UP000031552">
    <property type="component" value="Unassembled WGS sequence"/>
</dbReference>
<dbReference type="Pfam" id="PF01433">
    <property type="entry name" value="Peptidase_M1"/>
    <property type="match status" value="1"/>
</dbReference>
<dbReference type="InterPro" id="IPR037144">
    <property type="entry name" value="Peptidase_M1_pepN_C_sf"/>
</dbReference>
<dbReference type="Pfam" id="PF17432">
    <property type="entry name" value="DUF3458_C"/>
    <property type="match status" value="1"/>
</dbReference>
<dbReference type="InterPro" id="IPR012779">
    <property type="entry name" value="Peptidase_M1_pepN"/>
</dbReference>
<dbReference type="PRINTS" id="PR00756">
    <property type="entry name" value="ALADIPTASE"/>
</dbReference>
<gene>
    <name evidence="18" type="primary">pepN</name>
    <name evidence="18" type="ORF">CSEC_1841</name>
</gene>
<evidence type="ECO:0000256" key="8">
    <source>
        <dbReference type="ARBA" id="ARBA00022723"/>
    </source>
</evidence>
<evidence type="ECO:0000313" key="18">
    <source>
        <dbReference type="EMBL" id="CDR34650.1"/>
    </source>
</evidence>
<accession>A0A090D2H5</accession>
<dbReference type="InterPro" id="IPR042097">
    <property type="entry name" value="Aminopeptidase_N-like_N_sf"/>
</dbReference>
<dbReference type="CDD" id="cd09600">
    <property type="entry name" value="M1_APN"/>
    <property type="match status" value="1"/>
</dbReference>
<dbReference type="GO" id="GO:0008270">
    <property type="term" value="F:zinc ion binding"/>
    <property type="evidence" value="ECO:0007669"/>
    <property type="project" value="InterPro"/>
</dbReference>
<reference evidence="18" key="2">
    <citation type="submission" date="2014-09" db="EMBL/GenBank/DDBJ databases">
        <title>Criblamydia sequanensis harbors a mega-plasmid encoding arsenite resistance.</title>
        <authorList>
            <person name="Bertelli C."/>
            <person name="Goesmann A."/>
            <person name="Greub G."/>
        </authorList>
    </citation>
    <scope>NUCLEOTIDE SEQUENCE [LARGE SCALE GENOMIC DNA]</scope>
    <source>
        <strain evidence="18">CRIB-18</strain>
    </source>
</reference>
<dbReference type="AlphaFoldDB" id="A0A090D2H5"/>
<dbReference type="Gene3D" id="2.60.40.1730">
    <property type="entry name" value="tricorn interacting facor f3 domain"/>
    <property type="match status" value="1"/>
</dbReference>
<dbReference type="Gene3D" id="2.60.40.1840">
    <property type="match status" value="1"/>
</dbReference>
<keyword evidence="6 18" id="KW-0031">Aminopeptidase</keyword>
<evidence type="ECO:0000256" key="7">
    <source>
        <dbReference type="ARBA" id="ARBA00022670"/>
    </source>
</evidence>
<dbReference type="PANTHER" id="PTHR46322:SF1">
    <property type="entry name" value="PUROMYCIN-SENSITIVE AMINOPEPTIDASE"/>
    <property type="match status" value="1"/>
</dbReference>
<evidence type="ECO:0000256" key="12">
    <source>
        <dbReference type="ARBA" id="ARBA00029840"/>
    </source>
</evidence>
<evidence type="ECO:0000256" key="9">
    <source>
        <dbReference type="ARBA" id="ARBA00022801"/>
    </source>
</evidence>
<evidence type="ECO:0000259" key="15">
    <source>
        <dbReference type="Pfam" id="PF11940"/>
    </source>
</evidence>
<sequence>MPVKNSTPKETYLKDYKPAPYTVDSIFLTFDLDPENTTATSQLSLRRSQKEQDGHPLFLNGEDIELFSIKNNGTVLPKGTYKIEKEGLTIFEPPEVLNLEIKTGLKPSKNTRLSGLYETGGILCTQNEAEGFRRITFFPDRPDVMTKFTTKIIASKDKYPILLSNGNLIEESDLPNGKHYAVWEDPFLKPCYLYALVAGNLGLIKSTFKTQSNRTIELRIYCDKGSEDKCQHAMNSLKKAMRWDEEKFGREYDLDLFMIVAVSAFNFGAMENKGLNIFNSNAILVDPETATDDNFMRVEKVVAHEYFHNWTGNRITLRDWFQLTLKEGLTVYRDQEFTADMHYRGIARIEDVFYLRKNQFPEDAGPTSHPIKPASYIQIDNFYTTTIYYKGAEVVRMIESLLGKEDFKKGMEKYFLDYDGKAITTEDFVKSFDKIGAADLKAFSKWYTQAGTPEISLRFDYDDNEEEFILEIDQIASSSSKEKEPFLFPLAVGFIDISGKPLRAKIANAREVGTTYILTVSKKRERFAFKNIPKTAVPSLNRGFSAPIKITAPYEKEDLLHIMEYDEDSFTRWDASQELYKRILFEMVKDLKDGRKPLPDLELYEAFNSILTEENLESGYKACLLTLPTESEMADAQEIIDFEANHIARELLKESLGLWFFEPMLKMYKALARKKEYVIDTESMGLRKLKSTLLGYLMASRKPDAIRLCYEQFRTANNMTDQFSALTLLQNSFCPERKEVLDSFYNQWKGNGLVLCKWFMAQSQSTLKDTQGLVESLLNHPAYDDKIPNNVRALLGTFIQNLPQFHHKSGSGYRLIADQILKIDKFNPHVSSGLVQGFKLYSKVDPLRKAMMQKEMERIISDDNLSPNVYELVSKCLNSAPKS</sequence>
<dbReference type="FunFam" id="2.60.40.1730:FF:000005">
    <property type="entry name" value="Aminopeptidase N"/>
    <property type="match status" value="1"/>
</dbReference>
<comment type="similarity">
    <text evidence="3">Belongs to the peptidase M1 family.</text>
</comment>
<comment type="cofactor">
    <cofactor evidence="2">
        <name>Zn(2+)</name>
        <dbReference type="ChEBI" id="CHEBI:29105"/>
    </cofactor>
</comment>
<keyword evidence="7" id="KW-0645">Protease</keyword>
<comment type="function">
    <text evidence="13">Aminopeptidase N is involved in the degradation of intracellular peptides generated by protein breakdown during normal growth as well as in response to nutrient starvation.</text>
</comment>
<evidence type="ECO:0000256" key="10">
    <source>
        <dbReference type="ARBA" id="ARBA00022833"/>
    </source>
</evidence>
<dbReference type="InterPro" id="IPR024601">
    <property type="entry name" value="Peptidase_M1_pepN_C"/>
</dbReference>
<reference evidence="18" key="1">
    <citation type="submission" date="2013-12" db="EMBL/GenBank/DDBJ databases">
        <authorList>
            <person name="Linke B."/>
        </authorList>
    </citation>
    <scope>NUCLEOTIDE SEQUENCE [LARGE SCALE GENOMIC DNA]</scope>
    <source>
        <strain evidence="18">CRIB-18</strain>
    </source>
</reference>
<evidence type="ECO:0000313" key="19">
    <source>
        <dbReference type="Proteomes" id="UP000031552"/>
    </source>
</evidence>
<comment type="caution">
    <text evidence="18">The sequence shown here is derived from an EMBL/GenBank/DDBJ whole genome shotgun (WGS) entry which is preliminary data.</text>
</comment>
<dbReference type="RefSeq" id="WP_041018205.1">
    <property type="nucleotide sequence ID" value="NZ_CCEJ010000009.1"/>
</dbReference>
<evidence type="ECO:0000256" key="5">
    <source>
        <dbReference type="ARBA" id="ARBA00015611"/>
    </source>
</evidence>
<dbReference type="PANTHER" id="PTHR46322">
    <property type="entry name" value="PUROMYCIN-SENSITIVE AMINOPEPTIDASE"/>
    <property type="match status" value="1"/>
</dbReference>
<keyword evidence="19" id="KW-1185">Reference proteome</keyword>
<dbReference type="STRING" id="1437425.CSEC_1841"/>
<dbReference type="GO" id="GO:0016285">
    <property type="term" value="F:alanyl aminopeptidase activity"/>
    <property type="evidence" value="ECO:0007669"/>
    <property type="project" value="UniProtKB-EC"/>
</dbReference>
<dbReference type="NCBIfam" id="TIGR02414">
    <property type="entry name" value="pepN_proteo"/>
    <property type="match status" value="1"/>
</dbReference>
<proteinExistence type="inferred from homology"/>
<dbReference type="FunFam" id="3.30.2010.30:FF:000002">
    <property type="entry name" value="Putative aminopeptidase N"/>
    <property type="match status" value="1"/>
</dbReference>
<feature type="domain" description="Peptidase M1 membrane alanine aminopeptidase" evidence="14">
    <location>
        <begin position="233"/>
        <end position="444"/>
    </location>
</feature>
<dbReference type="SUPFAM" id="SSF63737">
    <property type="entry name" value="Leukotriene A4 hydrolase N-terminal domain"/>
    <property type="match status" value="1"/>
</dbReference>
<evidence type="ECO:0000256" key="13">
    <source>
        <dbReference type="ARBA" id="ARBA00059739"/>
    </source>
</evidence>
<evidence type="ECO:0000256" key="4">
    <source>
        <dbReference type="ARBA" id="ARBA00012564"/>
    </source>
</evidence>
<dbReference type="InterPro" id="IPR014782">
    <property type="entry name" value="Peptidase_M1_dom"/>
</dbReference>
<keyword evidence="10" id="KW-0862">Zinc</keyword>
<dbReference type="GO" id="GO:0006508">
    <property type="term" value="P:proteolysis"/>
    <property type="evidence" value="ECO:0007669"/>
    <property type="project" value="UniProtKB-KW"/>
</dbReference>
<dbReference type="Pfam" id="PF17900">
    <property type="entry name" value="Peptidase_M1_N"/>
    <property type="match status" value="1"/>
</dbReference>
<evidence type="ECO:0000259" key="16">
    <source>
        <dbReference type="Pfam" id="PF17432"/>
    </source>
</evidence>
<dbReference type="Gene3D" id="1.10.390.10">
    <property type="entry name" value="Neutral Protease Domain 2"/>
    <property type="match status" value="1"/>
</dbReference>
<dbReference type="OrthoDB" id="9814383at2"/>
<dbReference type="InterPro" id="IPR001930">
    <property type="entry name" value="Peptidase_M1"/>
</dbReference>
<evidence type="ECO:0000259" key="14">
    <source>
        <dbReference type="Pfam" id="PF01433"/>
    </source>
</evidence>
<dbReference type="SUPFAM" id="SSF55486">
    <property type="entry name" value="Metalloproteases ('zincins'), catalytic domain"/>
    <property type="match status" value="1"/>
</dbReference>
<evidence type="ECO:0000256" key="3">
    <source>
        <dbReference type="ARBA" id="ARBA00010136"/>
    </source>
</evidence>
<name>A0A090D2H5_9BACT</name>
<evidence type="ECO:0000256" key="11">
    <source>
        <dbReference type="ARBA" id="ARBA00023049"/>
    </source>
</evidence>
<feature type="domain" description="Aminopeptidase N-like N-terminal" evidence="17">
    <location>
        <begin position="28"/>
        <end position="193"/>
    </location>
</feature>
<dbReference type="EC" id="3.4.11.2" evidence="4"/>
<dbReference type="InterPro" id="IPR038438">
    <property type="entry name" value="PepN_Ig-like_sf"/>
</dbReference>
<keyword evidence="11" id="KW-0482">Metalloprotease</keyword>
<feature type="domain" description="Peptidase M1 alanyl aminopeptidase Ig-like fold" evidence="15">
    <location>
        <begin position="451"/>
        <end position="551"/>
    </location>
</feature>
<evidence type="ECO:0000256" key="1">
    <source>
        <dbReference type="ARBA" id="ARBA00000098"/>
    </source>
</evidence>
<evidence type="ECO:0000259" key="17">
    <source>
        <dbReference type="Pfam" id="PF17900"/>
    </source>
</evidence>
<dbReference type="InterPro" id="IPR045357">
    <property type="entry name" value="Aminopeptidase_N-like_N"/>
</dbReference>
<evidence type="ECO:0000256" key="6">
    <source>
        <dbReference type="ARBA" id="ARBA00022438"/>
    </source>
</evidence>
<dbReference type="EMBL" id="CCEJ010000009">
    <property type="protein sequence ID" value="CDR34650.1"/>
    <property type="molecule type" value="Genomic_DNA"/>
</dbReference>
<dbReference type="InterPro" id="IPR027268">
    <property type="entry name" value="Peptidase_M4/M1_CTD_sf"/>
</dbReference>
<dbReference type="Gene3D" id="3.30.2010.30">
    <property type="match status" value="1"/>
</dbReference>
<dbReference type="InterPro" id="IPR035414">
    <property type="entry name" value="Peptidase_M1_pepN_Ig-like"/>
</dbReference>
<feature type="domain" description="Peptidase M1 alanyl aminopeptidase C-terminal" evidence="16">
    <location>
        <begin position="557"/>
        <end position="878"/>
    </location>
</feature>
<organism evidence="18 19">
    <name type="scientific">Candidatus Criblamydia sequanensis CRIB-18</name>
    <dbReference type="NCBI Taxonomy" id="1437425"/>
    <lineage>
        <taxon>Bacteria</taxon>
        <taxon>Pseudomonadati</taxon>
        <taxon>Chlamydiota</taxon>
        <taxon>Chlamydiia</taxon>
        <taxon>Parachlamydiales</taxon>
        <taxon>Candidatus Criblamydiaceae</taxon>
        <taxon>Candidatus Criblamydia</taxon>
    </lineage>
</organism>
<comment type="catalytic activity">
    <reaction evidence="1">
        <text>Release of an N-terminal amino acid, Xaa-|-Yaa- from a peptide, amide or arylamide. Xaa is preferably Ala, but may be most amino acids including Pro (slow action). When a terminal hydrophobic residue is followed by a prolyl residue, the two may be released as an intact Xaa-Pro dipeptide.</text>
        <dbReference type="EC" id="3.4.11.2"/>
    </reaction>
</comment>